<keyword evidence="6" id="KW-1185">Reference proteome</keyword>
<dbReference type="RefSeq" id="WP_011438570.1">
    <property type="nucleotide sequence ID" value="NC_007777.1"/>
</dbReference>
<dbReference type="PhylomeDB" id="Q2J586"/>
<proteinExistence type="predicted"/>
<dbReference type="PRINTS" id="PR00038">
    <property type="entry name" value="HTHLUXR"/>
</dbReference>
<dbReference type="Proteomes" id="UP000001937">
    <property type="component" value="Chromosome"/>
</dbReference>
<reference evidence="5 6" key="1">
    <citation type="journal article" date="2007" name="Genome Res.">
        <title>Genome characteristics of facultatively symbiotic Frankia sp. strains reflect host range and host plant biogeography.</title>
        <authorList>
            <person name="Normand P."/>
            <person name="Lapierre P."/>
            <person name="Tisa L.S."/>
            <person name="Gogarten J.P."/>
            <person name="Alloisio N."/>
            <person name="Bagnarol E."/>
            <person name="Bassi C.A."/>
            <person name="Berry A.M."/>
            <person name="Bickhart D.M."/>
            <person name="Choisne N."/>
            <person name="Couloux A."/>
            <person name="Cournoyer B."/>
            <person name="Cruveiller S."/>
            <person name="Daubin V."/>
            <person name="Demange N."/>
            <person name="Francino M.P."/>
            <person name="Goltsman E."/>
            <person name="Huang Y."/>
            <person name="Kopp O.R."/>
            <person name="Labarre L."/>
            <person name="Lapidus A."/>
            <person name="Lavire C."/>
            <person name="Marechal J."/>
            <person name="Martinez M."/>
            <person name="Mastronunzio J.E."/>
            <person name="Mullin B.C."/>
            <person name="Niemann J."/>
            <person name="Pujic P."/>
            <person name="Rawnsley T."/>
            <person name="Rouy Z."/>
            <person name="Schenowitz C."/>
            <person name="Sellstedt A."/>
            <person name="Tavares F."/>
            <person name="Tomkins J.P."/>
            <person name="Vallenet D."/>
            <person name="Valverde C."/>
            <person name="Wall L.G."/>
            <person name="Wang Y."/>
            <person name="Medigue C."/>
            <person name="Benson D.R."/>
        </authorList>
    </citation>
    <scope>NUCLEOTIDE SEQUENCE [LARGE SCALE GENOMIC DNA]</scope>
    <source>
        <strain evidence="6">DSM 45818 / CECT 9043 / CcI3</strain>
    </source>
</reference>
<dbReference type="KEGG" id="fra:Francci3_4209"/>
<feature type="modified residue" description="4-aspartylphosphate" evidence="2">
    <location>
        <position position="55"/>
    </location>
</feature>
<dbReference type="InterPro" id="IPR001789">
    <property type="entry name" value="Sig_transdc_resp-reg_receiver"/>
</dbReference>
<dbReference type="HOGENOM" id="CLU_000445_90_0_11"/>
<dbReference type="Pfam" id="PF00196">
    <property type="entry name" value="GerE"/>
    <property type="match status" value="1"/>
</dbReference>
<evidence type="ECO:0000256" key="1">
    <source>
        <dbReference type="ARBA" id="ARBA00023125"/>
    </source>
</evidence>
<protein>
    <submittedName>
        <fullName evidence="5">Two component transcriptional regulator, LuxR family</fullName>
    </submittedName>
</protein>
<sequence length="201" mass="21510">MSIRIVVAVQHLLILEAIVESLEKVANFNIVGKVAEPKYLVPTTLQVRPEVVVVDAEGFAWESLPRAAGTRRVSPRLGVILMATLPSRGLVDKALKGGVLGIVSKQTGLRHLIDAISGAAAGYMIINPTLLWAPPTKCGPLSEREAEILRLTASGASVKEIAHDMHLAAGTVRNLTSAAIKKLNARNRFDAARIASERCLI</sequence>
<dbReference type="SMART" id="SM00421">
    <property type="entry name" value="HTH_LUXR"/>
    <property type="match status" value="1"/>
</dbReference>
<dbReference type="PANTHER" id="PTHR43214:SF42">
    <property type="entry name" value="TRANSCRIPTIONAL REGULATORY PROTEIN DESR"/>
    <property type="match status" value="1"/>
</dbReference>
<dbReference type="SUPFAM" id="SSF46894">
    <property type="entry name" value="C-terminal effector domain of the bipartite response regulators"/>
    <property type="match status" value="1"/>
</dbReference>
<evidence type="ECO:0000313" key="6">
    <source>
        <dbReference type="Proteomes" id="UP000001937"/>
    </source>
</evidence>
<accession>Q2J586</accession>
<dbReference type="PANTHER" id="PTHR43214">
    <property type="entry name" value="TWO-COMPONENT RESPONSE REGULATOR"/>
    <property type="match status" value="1"/>
</dbReference>
<dbReference type="PROSITE" id="PS50110">
    <property type="entry name" value="RESPONSE_REGULATORY"/>
    <property type="match status" value="1"/>
</dbReference>
<evidence type="ECO:0000256" key="2">
    <source>
        <dbReference type="PROSITE-ProRule" id="PRU00169"/>
    </source>
</evidence>
<evidence type="ECO:0000259" key="3">
    <source>
        <dbReference type="PROSITE" id="PS50043"/>
    </source>
</evidence>
<name>Q2J586_FRACC</name>
<dbReference type="GO" id="GO:0000160">
    <property type="term" value="P:phosphorelay signal transduction system"/>
    <property type="evidence" value="ECO:0007669"/>
    <property type="project" value="InterPro"/>
</dbReference>
<keyword evidence="1" id="KW-0238">DNA-binding</keyword>
<dbReference type="CDD" id="cd06170">
    <property type="entry name" value="LuxR_C_like"/>
    <property type="match status" value="1"/>
</dbReference>
<dbReference type="AlphaFoldDB" id="Q2J586"/>
<dbReference type="OrthoDB" id="9808843at2"/>
<dbReference type="PROSITE" id="PS50043">
    <property type="entry name" value="HTH_LUXR_2"/>
    <property type="match status" value="1"/>
</dbReference>
<evidence type="ECO:0000259" key="4">
    <source>
        <dbReference type="PROSITE" id="PS50110"/>
    </source>
</evidence>
<dbReference type="InterPro" id="IPR039420">
    <property type="entry name" value="WalR-like"/>
</dbReference>
<dbReference type="GO" id="GO:0003677">
    <property type="term" value="F:DNA binding"/>
    <property type="evidence" value="ECO:0007669"/>
    <property type="project" value="UniProtKB-KW"/>
</dbReference>
<dbReference type="SUPFAM" id="SSF52172">
    <property type="entry name" value="CheY-like"/>
    <property type="match status" value="1"/>
</dbReference>
<dbReference type="InterPro" id="IPR011006">
    <property type="entry name" value="CheY-like_superfamily"/>
</dbReference>
<evidence type="ECO:0000313" key="5">
    <source>
        <dbReference type="EMBL" id="ABD13556.1"/>
    </source>
</evidence>
<dbReference type="GO" id="GO:0006355">
    <property type="term" value="P:regulation of DNA-templated transcription"/>
    <property type="evidence" value="ECO:0007669"/>
    <property type="project" value="InterPro"/>
</dbReference>
<dbReference type="STRING" id="106370.Francci3_4209"/>
<feature type="domain" description="HTH luxR-type" evidence="3">
    <location>
        <begin position="134"/>
        <end position="199"/>
    </location>
</feature>
<gene>
    <name evidence="5" type="ordered locus">Francci3_4209</name>
</gene>
<dbReference type="PROSITE" id="PS00622">
    <property type="entry name" value="HTH_LUXR_1"/>
    <property type="match status" value="1"/>
</dbReference>
<feature type="domain" description="Response regulatory" evidence="4">
    <location>
        <begin position="4"/>
        <end position="120"/>
    </location>
</feature>
<dbReference type="InterPro" id="IPR016032">
    <property type="entry name" value="Sig_transdc_resp-reg_C-effctor"/>
</dbReference>
<dbReference type="EMBL" id="CP000249">
    <property type="protein sequence ID" value="ABD13556.1"/>
    <property type="molecule type" value="Genomic_DNA"/>
</dbReference>
<dbReference type="eggNOG" id="COG2197">
    <property type="taxonomic scope" value="Bacteria"/>
</dbReference>
<dbReference type="InterPro" id="IPR000792">
    <property type="entry name" value="Tscrpt_reg_LuxR_C"/>
</dbReference>
<dbReference type="Gene3D" id="3.40.50.2300">
    <property type="match status" value="1"/>
</dbReference>
<organism evidence="5 6">
    <name type="scientific">Frankia casuarinae (strain DSM 45818 / CECT 9043 / HFP020203 / CcI3)</name>
    <dbReference type="NCBI Taxonomy" id="106370"/>
    <lineage>
        <taxon>Bacteria</taxon>
        <taxon>Bacillati</taxon>
        <taxon>Actinomycetota</taxon>
        <taxon>Actinomycetes</taxon>
        <taxon>Frankiales</taxon>
        <taxon>Frankiaceae</taxon>
        <taxon>Frankia</taxon>
    </lineage>
</organism>
<keyword evidence="2" id="KW-0597">Phosphoprotein</keyword>